<dbReference type="InterPro" id="IPR011008">
    <property type="entry name" value="Dimeric_a/b-barrel"/>
</dbReference>
<dbReference type="InterPro" id="IPR010753">
    <property type="entry name" value="DUF1330"/>
</dbReference>
<dbReference type="RefSeq" id="WP_151176643.1">
    <property type="nucleotide sequence ID" value="NZ_CP042906.1"/>
</dbReference>
<dbReference type="KEGG" id="htq:FRZ44_15580"/>
<evidence type="ECO:0000313" key="3">
    <source>
        <dbReference type="Proteomes" id="UP000326202"/>
    </source>
</evidence>
<evidence type="ECO:0000313" key="2">
    <source>
        <dbReference type="EMBL" id="QEX16265.1"/>
    </source>
</evidence>
<dbReference type="SUPFAM" id="SSF54909">
    <property type="entry name" value="Dimeric alpha+beta barrel"/>
    <property type="match status" value="1"/>
</dbReference>
<dbReference type="EMBL" id="CP042906">
    <property type="protein sequence ID" value="QEX16265.1"/>
    <property type="molecule type" value="Genomic_DNA"/>
</dbReference>
<proteinExistence type="predicted"/>
<dbReference type="Proteomes" id="UP000326202">
    <property type="component" value="Chromosome"/>
</dbReference>
<dbReference type="AlphaFoldDB" id="A0A5J6MIA2"/>
<organism evidence="2 3">
    <name type="scientific">Hypericibacter terrae</name>
    <dbReference type="NCBI Taxonomy" id="2602015"/>
    <lineage>
        <taxon>Bacteria</taxon>
        <taxon>Pseudomonadati</taxon>
        <taxon>Pseudomonadota</taxon>
        <taxon>Alphaproteobacteria</taxon>
        <taxon>Rhodospirillales</taxon>
        <taxon>Dongiaceae</taxon>
        <taxon>Hypericibacter</taxon>
    </lineage>
</organism>
<feature type="domain" description="DUF1330" evidence="1">
    <location>
        <begin position="3"/>
        <end position="95"/>
    </location>
</feature>
<accession>A0A5J6MIA2</accession>
<protein>
    <recommendedName>
        <fullName evidence="1">DUF1330 domain-containing protein</fullName>
    </recommendedName>
</protein>
<dbReference type="PANTHER" id="PTHR41521">
    <property type="match status" value="1"/>
</dbReference>
<sequence length="98" mass="10648">MAAYVISEIEPRDPVLFERYRALAPATIAKHGGRYLVRGGASEVIEGGPPAKMIVVLEFPSMAQAKGWYDSADYAEARAVSKNALRRRLIFVEGVAPG</sequence>
<reference evidence="2 3" key="1">
    <citation type="submission" date="2019-08" db="EMBL/GenBank/DDBJ databases">
        <title>Hyperibacter terrae gen. nov., sp. nov. and Hyperibacter viscosus sp. nov., two new members in the family Rhodospirillaceae isolated from the rhizosphere of Hypericum perforatum.</title>
        <authorList>
            <person name="Noviana Z."/>
        </authorList>
    </citation>
    <scope>NUCLEOTIDE SEQUENCE [LARGE SCALE GENOMIC DNA]</scope>
    <source>
        <strain evidence="2 3">R5913</strain>
    </source>
</reference>
<keyword evidence="3" id="KW-1185">Reference proteome</keyword>
<dbReference type="Gene3D" id="3.30.70.100">
    <property type="match status" value="1"/>
</dbReference>
<dbReference type="Pfam" id="PF07045">
    <property type="entry name" value="DUF1330"/>
    <property type="match status" value="1"/>
</dbReference>
<dbReference type="OrthoDB" id="9806380at2"/>
<gene>
    <name evidence="2" type="ORF">FRZ44_15580</name>
</gene>
<name>A0A5J6MIA2_9PROT</name>
<evidence type="ECO:0000259" key="1">
    <source>
        <dbReference type="Pfam" id="PF07045"/>
    </source>
</evidence>
<dbReference type="PANTHER" id="PTHR41521:SF4">
    <property type="entry name" value="BLR0684 PROTEIN"/>
    <property type="match status" value="1"/>
</dbReference>